<gene>
    <name evidence="1" type="ORF">EXM65_02710</name>
</gene>
<accession>A0A6M0SKN7</accession>
<proteinExistence type="predicted"/>
<protein>
    <submittedName>
        <fullName evidence="1">Uncharacterized protein</fullName>
    </submittedName>
</protein>
<organism evidence="1 2">
    <name type="scientific">Clostridium botulinum</name>
    <dbReference type="NCBI Taxonomy" id="1491"/>
    <lineage>
        <taxon>Bacteria</taxon>
        <taxon>Bacillati</taxon>
        <taxon>Bacillota</taxon>
        <taxon>Clostridia</taxon>
        <taxon>Eubacteriales</taxon>
        <taxon>Clostridiaceae</taxon>
        <taxon>Clostridium</taxon>
    </lineage>
</organism>
<name>A0A6M0SKN7_CLOBO</name>
<dbReference type="EMBL" id="SGKU01000004">
    <property type="protein sequence ID" value="NFA41517.1"/>
    <property type="molecule type" value="Genomic_DNA"/>
</dbReference>
<reference evidence="1 2" key="1">
    <citation type="submission" date="2019-02" db="EMBL/GenBank/DDBJ databases">
        <title>Genome sequencing of Clostridium botulinum clinical isolates.</title>
        <authorList>
            <person name="Brunt J."/>
            <person name="Van Vliet A.H.M."/>
            <person name="Stringer S.C."/>
            <person name="Grant K.A."/>
            <person name="Carter A.C."/>
            <person name="Peck M.W."/>
        </authorList>
    </citation>
    <scope>NUCLEOTIDE SEQUENCE [LARGE SCALE GENOMIC DNA]</scope>
    <source>
        <strain evidence="1 2">H113700579</strain>
    </source>
</reference>
<dbReference type="Proteomes" id="UP000472355">
    <property type="component" value="Unassembled WGS sequence"/>
</dbReference>
<evidence type="ECO:0000313" key="1">
    <source>
        <dbReference type="EMBL" id="NFA41517.1"/>
    </source>
</evidence>
<sequence>MERCIYYFIFENGFMDDLISNLCEVFKISNKKNSNILSDDTEQVYILDAKGEGISCILANKNTYVYAVYIFTNEKHEKDIENMLVQLAEEIEEEYDDDRRRFTKPIEANSEFMKDCINTAYKFNFIDLLKKYVEVD</sequence>
<evidence type="ECO:0000313" key="2">
    <source>
        <dbReference type="Proteomes" id="UP000472355"/>
    </source>
</evidence>
<comment type="caution">
    <text evidence="1">The sequence shown here is derived from an EMBL/GenBank/DDBJ whole genome shotgun (WGS) entry which is preliminary data.</text>
</comment>
<dbReference type="AlphaFoldDB" id="A0A6M0SKN7"/>